<dbReference type="PANTHER" id="PTHR43126:SF2">
    <property type="entry name" value="D-ALANYL-D-ALANINE DIPEPTIDASE"/>
    <property type="match status" value="1"/>
</dbReference>
<organism evidence="10 11">
    <name type="scientific">Lysinibacillus sphaericus</name>
    <name type="common">Bacillus sphaericus</name>
    <dbReference type="NCBI Taxonomy" id="1421"/>
    <lineage>
        <taxon>Bacteria</taxon>
        <taxon>Bacillati</taxon>
        <taxon>Bacillota</taxon>
        <taxon>Bacilli</taxon>
        <taxon>Bacillales</taxon>
        <taxon>Bacillaceae</taxon>
        <taxon>Lysinibacillus</taxon>
    </lineage>
</organism>
<dbReference type="InterPro" id="IPR009045">
    <property type="entry name" value="Zn_M74/Hedgehog-like"/>
</dbReference>
<comment type="catalytic activity">
    <reaction evidence="1 9">
        <text>D-alanyl-D-alanine + H2O = 2 D-alanine</text>
        <dbReference type="Rhea" id="RHEA:20661"/>
        <dbReference type="ChEBI" id="CHEBI:15377"/>
        <dbReference type="ChEBI" id="CHEBI:57416"/>
        <dbReference type="ChEBI" id="CHEBI:57822"/>
        <dbReference type="EC" id="3.4.13.22"/>
    </reaction>
</comment>
<evidence type="ECO:0000256" key="9">
    <source>
        <dbReference type="HAMAP-Rule" id="MF_01924"/>
    </source>
</evidence>
<evidence type="ECO:0000256" key="7">
    <source>
        <dbReference type="ARBA" id="ARBA00023049"/>
    </source>
</evidence>
<dbReference type="EMBL" id="PGLV01000001">
    <property type="protein sequence ID" value="POZ56820.1"/>
    <property type="molecule type" value="Genomic_DNA"/>
</dbReference>
<feature type="binding site" evidence="9">
    <location>
        <position position="136"/>
    </location>
    <ligand>
        <name>Zn(2+)</name>
        <dbReference type="ChEBI" id="CHEBI:29105"/>
        <note>catalytic</note>
    </ligand>
</feature>
<dbReference type="InterPro" id="IPR000755">
    <property type="entry name" value="A_A_dipeptidase"/>
</dbReference>
<protein>
    <recommendedName>
        <fullName evidence="9">D-alanyl-D-alanine dipeptidase</fullName>
        <shortName evidence="9">D-Ala-D-Ala dipeptidase</shortName>
        <ecNumber evidence="9">3.4.13.22</ecNumber>
    </recommendedName>
</protein>
<name>A0A2S5D172_LYSSH</name>
<evidence type="ECO:0000256" key="4">
    <source>
        <dbReference type="ARBA" id="ARBA00022801"/>
    </source>
</evidence>
<keyword evidence="7 9" id="KW-0482">Metalloprotease</keyword>
<evidence type="ECO:0000256" key="8">
    <source>
        <dbReference type="ARBA" id="ARBA00023316"/>
    </source>
</evidence>
<sequence>MHEKLLLPIAHETPTNRSNPIVLNSCEPLMNIDHLHPRIFTQPMYYKQQIASSLQSIYLRQAVYERLQQALLLLPENYSLIVYDGYRPLQVQRFLFTHFAAQLKAQHPNFTKEEIHNKTLKFVAFPREGQEHLLPHLTGGAIDLTLGNSKGKALNLGTAFDELSEKSATRYFEQHPNENKEACVHRRLLYHCMTAVGFTNYAEEWWHYDFHNIAWARRVNAKEAFYGAIEAQIDDYLIKEYRYL</sequence>
<evidence type="ECO:0000313" key="11">
    <source>
        <dbReference type="Proteomes" id="UP000237319"/>
    </source>
</evidence>
<dbReference type="GO" id="GO:0008237">
    <property type="term" value="F:metallopeptidase activity"/>
    <property type="evidence" value="ECO:0007669"/>
    <property type="project" value="UniProtKB-KW"/>
</dbReference>
<dbReference type="GO" id="GO:0006508">
    <property type="term" value="P:proteolysis"/>
    <property type="evidence" value="ECO:0007669"/>
    <property type="project" value="UniProtKB-KW"/>
</dbReference>
<dbReference type="Gene3D" id="3.30.1380.10">
    <property type="match status" value="1"/>
</dbReference>
<keyword evidence="8" id="KW-0961">Cell wall biogenesis/degradation</keyword>
<dbReference type="Pfam" id="PF01427">
    <property type="entry name" value="Peptidase_M15"/>
    <property type="match status" value="1"/>
</dbReference>
<keyword evidence="6 9" id="KW-0224">Dipeptidase</keyword>
<feature type="binding site" evidence="9">
    <location>
        <position position="143"/>
    </location>
    <ligand>
        <name>Zn(2+)</name>
        <dbReference type="ChEBI" id="CHEBI:29105"/>
        <note>catalytic</note>
    </ligand>
</feature>
<proteinExistence type="inferred from homology"/>
<comment type="similarity">
    <text evidence="9">Belongs to the peptidase M15D family.</text>
</comment>
<dbReference type="HAMAP" id="MF_01924">
    <property type="entry name" value="A_A_dipeptidase"/>
    <property type="match status" value="1"/>
</dbReference>
<dbReference type="AlphaFoldDB" id="A0A2S5D172"/>
<keyword evidence="3 9" id="KW-0479">Metal-binding</keyword>
<evidence type="ECO:0000256" key="5">
    <source>
        <dbReference type="ARBA" id="ARBA00022833"/>
    </source>
</evidence>
<feature type="binding site" evidence="9">
    <location>
        <position position="207"/>
    </location>
    <ligand>
        <name>Zn(2+)</name>
        <dbReference type="ChEBI" id="CHEBI:29105"/>
        <note>catalytic</note>
    </ligand>
</feature>
<feature type="site" description="Transition state stabilizer" evidence="9">
    <location>
        <position position="87"/>
    </location>
</feature>
<evidence type="ECO:0000256" key="1">
    <source>
        <dbReference type="ARBA" id="ARBA00001362"/>
    </source>
</evidence>
<evidence type="ECO:0000256" key="6">
    <source>
        <dbReference type="ARBA" id="ARBA00022997"/>
    </source>
</evidence>
<dbReference type="PANTHER" id="PTHR43126">
    <property type="entry name" value="D-ALANYL-D-ALANINE DIPEPTIDASE"/>
    <property type="match status" value="1"/>
</dbReference>
<dbReference type="GO" id="GO:0071555">
    <property type="term" value="P:cell wall organization"/>
    <property type="evidence" value="ECO:0007669"/>
    <property type="project" value="UniProtKB-KW"/>
</dbReference>
<accession>A0A2S5D172</accession>
<comment type="caution">
    <text evidence="10">The sequence shown here is derived from an EMBL/GenBank/DDBJ whole genome shotgun (WGS) entry which is preliminary data.</text>
</comment>
<evidence type="ECO:0000256" key="2">
    <source>
        <dbReference type="ARBA" id="ARBA00022670"/>
    </source>
</evidence>
<dbReference type="RefSeq" id="WP_256093101.1">
    <property type="nucleotide sequence ID" value="NZ_JOTQ01000002.1"/>
</dbReference>
<comment type="function">
    <text evidence="9">Catalyzes hydrolysis of the D-alanyl-D-alanine dipeptide.</text>
</comment>
<evidence type="ECO:0000256" key="3">
    <source>
        <dbReference type="ARBA" id="ARBA00022723"/>
    </source>
</evidence>
<dbReference type="SUPFAM" id="SSF55166">
    <property type="entry name" value="Hedgehog/DD-peptidase"/>
    <property type="match status" value="1"/>
</dbReference>
<dbReference type="Proteomes" id="UP000237319">
    <property type="component" value="Unassembled WGS sequence"/>
</dbReference>
<dbReference type="EC" id="3.4.13.22" evidence="9"/>
<evidence type="ECO:0000313" key="10">
    <source>
        <dbReference type="EMBL" id="POZ56820.1"/>
    </source>
</evidence>
<feature type="active site" description="Proton donor/acceptor" evidence="9">
    <location>
        <position position="204"/>
    </location>
</feature>
<dbReference type="CDD" id="cd14843">
    <property type="entry name" value="D-Ala-D-Ala_dipeptidase_like"/>
    <property type="match status" value="1"/>
</dbReference>
<keyword evidence="4 9" id="KW-0378">Hydrolase</keyword>
<comment type="cofactor">
    <cofactor evidence="9">
        <name>Zn(2+)</name>
        <dbReference type="ChEBI" id="CHEBI:29105"/>
    </cofactor>
    <text evidence="9">Binds 1 zinc ion per subunit.</text>
</comment>
<keyword evidence="5 9" id="KW-0862">Zinc</keyword>
<keyword evidence="2 9" id="KW-0645">Protease</keyword>
<gene>
    <name evidence="10" type="primary">ddpX_2</name>
    <name evidence="10" type="ORF">LYSIN_01603</name>
</gene>
<dbReference type="GO" id="GO:0160237">
    <property type="term" value="F:D-Ala-D-Ala dipeptidase activity"/>
    <property type="evidence" value="ECO:0007669"/>
    <property type="project" value="UniProtKB-EC"/>
</dbReference>
<keyword evidence="11" id="KW-1185">Reference proteome</keyword>
<reference evidence="10 11" key="1">
    <citation type="submission" date="2017-11" db="EMBL/GenBank/DDBJ databases">
        <title>Genome sequence of Lysinibacillus sphaericus, a lignin-degrading bacteria isolated from municipal solid waste soil.</title>
        <authorList>
            <person name="Persinoti G.F."/>
            <person name="Paixao D.A."/>
            <person name="Bugg T.D."/>
            <person name="Squina F.M."/>
        </authorList>
    </citation>
    <scope>NUCLEOTIDE SEQUENCE [LARGE SCALE GENOMIC DNA]</scope>
    <source>
        <strain evidence="10 11">A1</strain>
    </source>
</reference>
<dbReference type="GO" id="GO:0008270">
    <property type="term" value="F:zinc ion binding"/>
    <property type="evidence" value="ECO:0007669"/>
    <property type="project" value="UniProtKB-UniRule"/>
</dbReference>